<name>A0A2S9XCQ6_9BACT</name>
<dbReference type="Proteomes" id="UP000237968">
    <property type="component" value="Unassembled WGS sequence"/>
</dbReference>
<feature type="domain" description="DUF4266" evidence="1">
    <location>
        <begin position="268"/>
        <end position="317"/>
    </location>
</feature>
<protein>
    <recommendedName>
        <fullName evidence="1">DUF4266 domain-containing protein</fullName>
    </recommendedName>
</protein>
<evidence type="ECO:0000259" key="1">
    <source>
        <dbReference type="Pfam" id="PF14086"/>
    </source>
</evidence>
<evidence type="ECO:0000313" key="2">
    <source>
        <dbReference type="EMBL" id="PRP90637.1"/>
    </source>
</evidence>
<gene>
    <name evidence="2" type="ORF">ENSA5_63080</name>
</gene>
<reference evidence="2 3" key="1">
    <citation type="submission" date="2018-03" db="EMBL/GenBank/DDBJ databases">
        <title>Draft Genome Sequences of the Obligatory Marine Myxobacteria Enhygromyxa salina SWB005.</title>
        <authorList>
            <person name="Poehlein A."/>
            <person name="Moghaddam J.A."/>
            <person name="Harms H."/>
            <person name="Alanjari M."/>
            <person name="Koenig G.M."/>
            <person name="Daniel R."/>
            <person name="Schaeberle T.F."/>
        </authorList>
    </citation>
    <scope>NUCLEOTIDE SEQUENCE [LARGE SCALE GENOMIC DNA]</scope>
    <source>
        <strain evidence="2 3">SWB005</strain>
    </source>
</reference>
<comment type="caution">
    <text evidence="2">The sequence shown here is derived from an EMBL/GenBank/DDBJ whole genome shotgun (WGS) entry which is preliminary data.</text>
</comment>
<dbReference type="EMBL" id="PVNK01000275">
    <property type="protein sequence ID" value="PRP90637.1"/>
    <property type="molecule type" value="Genomic_DNA"/>
</dbReference>
<sequence>MSGRASLLAASLAAVIAALVVGVTPAASHAYSSPRLYSTPAHEGGGAGRYFTGSRLDGLSCDACHGGGEPLVHVVRGLPEFGWAPGTAYTLDIEWSPAVEHAAVVAEVSDASGLAVGELSLPPDELLTDAERCASGTRAAVAFDLDSGRRVLGLGDCGAHRLRMQWRAPTSPAAGPVWLHLASVQGDGSGDAEGDGPMLELHRLDPIDPIDGASTEGCQIGASEIRPVGLGLVLMFGVGLLAYRRRRGSATTVALALGLICASGCARVQPWERDRLAQPDMVIDIGGELLVASEHAVEYREGSAGAVGGAGGGCGCN</sequence>
<keyword evidence="3" id="KW-1185">Reference proteome</keyword>
<dbReference type="AlphaFoldDB" id="A0A2S9XCQ6"/>
<dbReference type="InterPro" id="IPR025362">
    <property type="entry name" value="DUF4266"/>
</dbReference>
<accession>A0A2S9XCQ6</accession>
<evidence type="ECO:0000313" key="3">
    <source>
        <dbReference type="Proteomes" id="UP000237968"/>
    </source>
</evidence>
<proteinExistence type="predicted"/>
<organism evidence="2 3">
    <name type="scientific">Enhygromyxa salina</name>
    <dbReference type="NCBI Taxonomy" id="215803"/>
    <lineage>
        <taxon>Bacteria</taxon>
        <taxon>Pseudomonadati</taxon>
        <taxon>Myxococcota</taxon>
        <taxon>Polyangia</taxon>
        <taxon>Nannocystales</taxon>
        <taxon>Nannocystaceae</taxon>
        <taxon>Enhygromyxa</taxon>
    </lineage>
</organism>
<dbReference type="Pfam" id="PF14086">
    <property type="entry name" value="DUF4266"/>
    <property type="match status" value="1"/>
</dbReference>
<dbReference type="RefSeq" id="WP_219906901.1">
    <property type="nucleotide sequence ID" value="NZ_PVNK01000275.1"/>
</dbReference>